<evidence type="ECO:0000256" key="1">
    <source>
        <dbReference type="ARBA" id="ARBA00004651"/>
    </source>
</evidence>
<dbReference type="EMBL" id="CP006842">
    <property type="protein sequence ID" value="AHW65426.1"/>
    <property type="molecule type" value="Genomic_DNA"/>
</dbReference>
<name>X5EFQ2_9CORY</name>
<accession>X5EFQ2</accession>
<comment type="subcellular location">
    <subcellularLocation>
        <location evidence="1">Cell membrane</location>
        <topology evidence="1">Multi-pass membrane protein</topology>
    </subcellularLocation>
</comment>
<proteinExistence type="inferred from homology"/>
<feature type="transmembrane region" description="Helical" evidence="8">
    <location>
        <begin position="179"/>
        <end position="198"/>
    </location>
</feature>
<feature type="transmembrane region" description="Helical" evidence="8">
    <location>
        <begin position="54"/>
        <end position="75"/>
    </location>
</feature>
<keyword evidence="3" id="KW-1003">Cell membrane</keyword>
<keyword evidence="5 8" id="KW-1133">Transmembrane helix</keyword>
<dbReference type="PANTHER" id="PTHR42709">
    <property type="entry name" value="ALKALINE PHOSPHATASE LIKE PROTEIN"/>
    <property type="match status" value="1"/>
</dbReference>
<dbReference type="RefSeq" id="WP_038550450.1">
    <property type="nucleotide sequence ID" value="NZ_CP006842.1"/>
</dbReference>
<feature type="region of interest" description="Disordered" evidence="7">
    <location>
        <begin position="205"/>
        <end position="227"/>
    </location>
</feature>
<reference evidence="10 11" key="1">
    <citation type="journal article" date="2015" name="Int. J. Syst. Evol. Microbiol.">
        <title>Revisiting Corynebacterium glyciniphilum (ex Kubota et al., 1972) sp. nov., nom. rev., isolated from putrefied banana.</title>
        <authorList>
            <person name="Al-Dilaimi A."/>
            <person name="Bednarz H."/>
            <person name="Lomker A."/>
            <person name="Niehaus K."/>
            <person name="Kalinowski J."/>
            <person name="Ruckert C."/>
        </authorList>
    </citation>
    <scope>NUCLEOTIDE SEQUENCE [LARGE SCALE GENOMIC DNA]</scope>
    <source>
        <strain evidence="10">AJ 3170</strain>
    </source>
</reference>
<protein>
    <submittedName>
        <fullName evidence="10">Putative membrane protein</fullName>
    </submittedName>
</protein>
<organism evidence="10 11">
    <name type="scientific">Corynebacterium glyciniphilum AJ 3170</name>
    <dbReference type="NCBI Taxonomy" id="1404245"/>
    <lineage>
        <taxon>Bacteria</taxon>
        <taxon>Bacillati</taxon>
        <taxon>Actinomycetota</taxon>
        <taxon>Actinomycetes</taxon>
        <taxon>Mycobacteriales</taxon>
        <taxon>Corynebacteriaceae</taxon>
        <taxon>Corynebacterium</taxon>
    </lineage>
</organism>
<evidence type="ECO:0000256" key="2">
    <source>
        <dbReference type="ARBA" id="ARBA00010792"/>
    </source>
</evidence>
<evidence type="ECO:0000256" key="7">
    <source>
        <dbReference type="SAM" id="MobiDB-lite"/>
    </source>
</evidence>
<dbReference type="GO" id="GO:0005886">
    <property type="term" value="C:plasma membrane"/>
    <property type="evidence" value="ECO:0007669"/>
    <property type="project" value="UniProtKB-SubCell"/>
</dbReference>
<evidence type="ECO:0000256" key="6">
    <source>
        <dbReference type="ARBA" id="ARBA00023136"/>
    </source>
</evidence>
<dbReference type="HOGENOM" id="CLU_044208_1_1_11"/>
<evidence type="ECO:0000313" key="10">
    <source>
        <dbReference type="EMBL" id="AHW65426.1"/>
    </source>
</evidence>
<dbReference type="InterPro" id="IPR051311">
    <property type="entry name" value="DedA_domain"/>
</dbReference>
<dbReference type="KEGG" id="cgy:CGLY_14950"/>
<feature type="domain" description="VTT" evidence="9">
    <location>
        <begin position="34"/>
        <end position="160"/>
    </location>
</feature>
<feature type="transmembrane region" description="Helical" evidence="8">
    <location>
        <begin position="138"/>
        <end position="159"/>
    </location>
</feature>
<keyword evidence="6 8" id="KW-0472">Membrane</keyword>
<comment type="similarity">
    <text evidence="2">Belongs to the DedA family.</text>
</comment>
<evidence type="ECO:0000313" key="11">
    <source>
        <dbReference type="Proteomes" id="UP000023703"/>
    </source>
</evidence>
<dbReference type="Pfam" id="PF09335">
    <property type="entry name" value="VTT_dom"/>
    <property type="match status" value="1"/>
</dbReference>
<evidence type="ECO:0000256" key="4">
    <source>
        <dbReference type="ARBA" id="ARBA00022692"/>
    </source>
</evidence>
<evidence type="ECO:0000256" key="8">
    <source>
        <dbReference type="SAM" id="Phobius"/>
    </source>
</evidence>
<dbReference type="eggNOG" id="COG0586">
    <property type="taxonomic scope" value="Bacteria"/>
</dbReference>
<dbReference type="Proteomes" id="UP000023703">
    <property type="component" value="Chromosome"/>
</dbReference>
<keyword evidence="11" id="KW-1185">Reference proteome</keyword>
<evidence type="ECO:0000256" key="3">
    <source>
        <dbReference type="ARBA" id="ARBA00022475"/>
    </source>
</evidence>
<keyword evidence="4 8" id="KW-0812">Transmembrane</keyword>
<feature type="transmembrane region" description="Helical" evidence="8">
    <location>
        <begin position="12"/>
        <end position="34"/>
    </location>
</feature>
<evidence type="ECO:0000259" key="9">
    <source>
        <dbReference type="Pfam" id="PF09335"/>
    </source>
</evidence>
<sequence>MFDSLVDWVVSLMDTLGAVGVGLAILIETVFPPIPSELVLPLAGFSSTLGELNVWAAFLGATTGSMLGAWLLYWLGAVVGAERLRAIADKMWLTEGEDVDKALHWFSRYGEASILFGRLVPGVRSLVSIPAGVHRTGLLKFSLLTLVGSGVWNGVLIWLGVALGENWTTVSDVMDRYSTWVYVALVLAVVAFVVYLVVRDRRRKSSRDRHGTDEKPADRAVRGQPEE</sequence>
<feature type="compositionally biased region" description="Basic and acidic residues" evidence="7">
    <location>
        <begin position="208"/>
        <end position="227"/>
    </location>
</feature>
<evidence type="ECO:0000256" key="5">
    <source>
        <dbReference type="ARBA" id="ARBA00022989"/>
    </source>
</evidence>
<gene>
    <name evidence="10" type="ORF">CGLY_14950</name>
</gene>
<dbReference type="AlphaFoldDB" id="X5EFQ2"/>
<dbReference type="STRING" id="1404245.CGLY_14950"/>
<dbReference type="InterPro" id="IPR032816">
    <property type="entry name" value="VTT_dom"/>
</dbReference>
<dbReference type="PANTHER" id="PTHR42709:SF6">
    <property type="entry name" value="UNDECAPRENYL PHOSPHATE TRANSPORTER A"/>
    <property type="match status" value="1"/>
</dbReference>